<dbReference type="EMBL" id="JBFMKM010000005">
    <property type="protein sequence ID" value="KAL1306315.1"/>
    <property type="molecule type" value="Genomic_DNA"/>
</dbReference>
<evidence type="ECO:0000313" key="3">
    <source>
        <dbReference type="EMBL" id="KAL1306315.1"/>
    </source>
</evidence>
<organism evidence="3 4">
    <name type="scientific">Neodothiora populina</name>
    <dbReference type="NCBI Taxonomy" id="2781224"/>
    <lineage>
        <taxon>Eukaryota</taxon>
        <taxon>Fungi</taxon>
        <taxon>Dikarya</taxon>
        <taxon>Ascomycota</taxon>
        <taxon>Pezizomycotina</taxon>
        <taxon>Dothideomycetes</taxon>
        <taxon>Dothideomycetidae</taxon>
        <taxon>Dothideales</taxon>
        <taxon>Dothioraceae</taxon>
        <taxon>Neodothiora</taxon>
    </lineage>
</organism>
<dbReference type="Pfam" id="PF00270">
    <property type="entry name" value="DEAD"/>
    <property type="match status" value="1"/>
</dbReference>
<proteinExistence type="predicted"/>
<evidence type="ECO:0000259" key="2">
    <source>
        <dbReference type="Pfam" id="PF00270"/>
    </source>
</evidence>
<dbReference type="RefSeq" id="XP_069202588.1">
    <property type="nucleotide sequence ID" value="XM_069348160.1"/>
</dbReference>
<protein>
    <recommendedName>
        <fullName evidence="2">DEAD/DEAH-box helicase domain-containing protein</fullName>
    </recommendedName>
</protein>
<gene>
    <name evidence="3" type="ORF">AAFC00_004395</name>
</gene>
<evidence type="ECO:0000313" key="4">
    <source>
        <dbReference type="Proteomes" id="UP001562354"/>
    </source>
</evidence>
<dbReference type="GeneID" id="95978095"/>
<feature type="domain" description="DEAD/DEAH-box helicase" evidence="2">
    <location>
        <begin position="21"/>
        <end position="52"/>
    </location>
</feature>
<evidence type="ECO:0000256" key="1">
    <source>
        <dbReference type="SAM" id="MobiDB-lite"/>
    </source>
</evidence>
<dbReference type="SUPFAM" id="SSF52540">
    <property type="entry name" value="P-loop containing nucleoside triphosphate hydrolases"/>
    <property type="match status" value="1"/>
</dbReference>
<dbReference type="Proteomes" id="UP001562354">
    <property type="component" value="Unassembled WGS sequence"/>
</dbReference>
<reference evidence="3 4" key="1">
    <citation type="submission" date="2024-07" db="EMBL/GenBank/DDBJ databases">
        <title>Draft sequence of the Neodothiora populina.</title>
        <authorList>
            <person name="Drown D.D."/>
            <person name="Schuette U.S."/>
            <person name="Buechlein A.B."/>
            <person name="Rusch D.R."/>
            <person name="Winton L.W."/>
            <person name="Adams G.A."/>
        </authorList>
    </citation>
    <scope>NUCLEOTIDE SEQUENCE [LARGE SCALE GENOMIC DNA]</scope>
    <source>
        <strain evidence="3 4">CPC 39397</strain>
    </source>
</reference>
<sequence>MNLKTELLRGVYAHGLERPSAFQQRTIMPVIKGNDVIAQAQSSTGKTAAFSIRPPEDRPQF</sequence>
<dbReference type="Gene3D" id="3.40.50.300">
    <property type="entry name" value="P-loop containing nucleotide triphosphate hydrolases"/>
    <property type="match status" value="1"/>
</dbReference>
<accession>A0ABR3PJK3</accession>
<feature type="region of interest" description="Disordered" evidence="1">
    <location>
        <begin position="42"/>
        <end position="61"/>
    </location>
</feature>
<dbReference type="InterPro" id="IPR027417">
    <property type="entry name" value="P-loop_NTPase"/>
</dbReference>
<keyword evidence="4" id="KW-1185">Reference proteome</keyword>
<dbReference type="InterPro" id="IPR011545">
    <property type="entry name" value="DEAD/DEAH_box_helicase_dom"/>
</dbReference>
<comment type="caution">
    <text evidence="3">The sequence shown here is derived from an EMBL/GenBank/DDBJ whole genome shotgun (WGS) entry which is preliminary data.</text>
</comment>
<name>A0ABR3PJK3_9PEZI</name>